<evidence type="ECO:0000313" key="4">
    <source>
        <dbReference type="Proteomes" id="UP001388366"/>
    </source>
</evidence>
<reference evidence="3 4" key="1">
    <citation type="submission" date="2024-03" db="EMBL/GenBank/DDBJ databases">
        <title>Community enrichment and isolation of bacterial strains for fucoidan degradation.</title>
        <authorList>
            <person name="Sichert A."/>
        </authorList>
    </citation>
    <scope>NUCLEOTIDE SEQUENCE [LARGE SCALE GENOMIC DNA]</scope>
    <source>
        <strain evidence="3 4">AS81</strain>
    </source>
</reference>
<feature type="compositionally biased region" description="Gly residues" evidence="1">
    <location>
        <begin position="123"/>
        <end position="135"/>
    </location>
</feature>
<evidence type="ECO:0000256" key="1">
    <source>
        <dbReference type="SAM" id="MobiDB-lite"/>
    </source>
</evidence>
<accession>A0ABU9U0C8</accession>
<protein>
    <recommendedName>
        <fullName evidence="5">Orphan protein</fullName>
    </recommendedName>
</protein>
<feature type="chain" id="PRO_5046002811" description="Orphan protein" evidence="2">
    <location>
        <begin position="20"/>
        <end position="135"/>
    </location>
</feature>
<comment type="caution">
    <text evidence="3">The sequence shown here is derived from an EMBL/GenBank/DDBJ whole genome shotgun (WGS) entry which is preliminary data.</text>
</comment>
<gene>
    <name evidence="3" type="ORF">WNY63_07050</name>
</gene>
<feature type="compositionally biased region" description="Low complexity" evidence="1">
    <location>
        <begin position="112"/>
        <end position="122"/>
    </location>
</feature>
<dbReference type="Proteomes" id="UP001388366">
    <property type="component" value="Unassembled WGS sequence"/>
</dbReference>
<name>A0ABU9U0C8_9GAMM</name>
<dbReference type="RefSeq" id="WP_342883623.1">
    <property type="nucleotide sequence ID" value="NZ_JBBMQU010000009.1"/>
</dbReference>
<organism evidence="3 4">
    <name type="scientific">Pseudoalteromonas neustonica</name>
    <dbReference type="NCBI Taxonomy" id="1840331"/>
    <lineage>
        <taxon>Bacteria</taxon>
        <taxon>Pseudomonadati</taxon>
        <taxon>Pseudomonadota</taxon>
        <taxon>Gammaproteobacteria</taxon>
        <taxon>Alteromonadales</taxon>
        <taxon>Pseudoalteromonadaceae</taxon>
        <taxon>Pseudoalteromonas</taxon>
    </lineage>
</organism>
<sequence>MKKLPLIFGLLVLSATASANQNTDEAANLPLEQLTQCLTLVGENKQQCLSQLINGLALNNEQQESFFAFAKANGLTEDELLVYASANPNLNLELISSGTAAGGQNTTGINSGTGTPLASATGSGSGGGGSTVSDN</sequence>
<keyword evidence="4" id="KW-1185">Reference proteome</keyword>
<feature type="region of interest" description="Disordered" evidence="1">
    <location>
        <begin position="103"/>
        <end position="135"/>
    </location>
</feature>
<evidence type="ECO:0008006" key="5">
    <source>
        <dbReference type="Google" id="ProtNLM"/>
    </source>
</evidence>
<dbReference type="EMBL" id="JBBMQU010000009">
    <property type="protein sequence ID" value="MEM5550481.1"/>
    <property type="molecule type" value="Genomic_DNA"/>
</dbReference>
<keyword evidence="2" id="KW-0732">Signal</keyword>
<feature type="signal peptide" evidence="2">
    <location>
        <begin position="1"/>
        <end position="19"/>
    </location>
</feature>
<proteinExistence type="predicted"/>
<evidence type="ECO:0000256" key="2">
    <source>
        <dbReference type="SAM" id="SignalP"/>
    </source>
</evidence>
<evidence type="ECO:0000313" key="3">
    <source>
        <dbReference type="EMBL" id="MEM5550481.1"/>
    </source>
</evidence>